<dbReference type="Gene3D" id="3.20.20.100">
    <property type="entry name" value="NADP-dependent oxidoreductase domain"/>
    <property type="match status" value="1"/>
</dbReference>
<feature type="domain" description="NADP-dependent oxidoreductase" evidence="2">
    <location>
        <begin position="18"/>
        <end position="307"/>
    </location>
</feature>
<dbReference type="Pfam" id="PF00248">
    <property type="entry name" value="Aldo_ket_red"/>
    <property type="match status" value="1"/>
</dbReference>
<dbReference type="Proteomes" id="UP001620295">
    <property type="component" value="Unassembled WGS sequence"/>
</dbReference>
<accession>A0ABW8LW33</accession>
<evidence type="ECO:0000313" key="3">
    <source>
        <dbReference type="EMBL" id="MFK4269220.1"/>
    </source>
</evidence>
<dbReference type="InterPro" id="IPR036812">
    <property type="entry name" value="NAD(P)_OxRdtase_dom_sf"/>
</dbReference>
<gene>
    <name evidence="3" type="ORF">ACI2L5_30405</name>
</gene>
<dbReference type="CDD" id="cd19080">
    <property type="entry name" value="AKR_AKR9A_9B"/>
    <property type="match status" value="1"/>
</dbReference>
<evidence type="ECO:0000259" key="2">
    <source>
        <dbReference type="Pfam" id="PF00248"/>
    </source>
</evidence>
<dbReference type="PANTHER" id="PTHR43364:SF4">
    <property type="entry name" value="NAD(P)-LINKED OXIDOREDUCTASE SUPERFAMILY PROTEIN"/>
    <property type="match status" value="1"/>
</dbReference>
<proteinExistence type="predicted"/>
<comment type="caution">
    <text evidence="3">The sequence shown here is derived from an EMBL/GenBank/DDBJ whole genome shotgun (WGS) entry which is preliminary data.</text>
</comment>
<keyword evidence="4" id="KW-1185">Reference proteome</keyword>
<dbReference type="PANTHER" id="PTHR43364">
    <property type="entry name" value="NADH-SPECIFIC METHYLGLYOXAL REDUCTASE-RELATED"/>
    <property type="match status" value="1"/>
</dbReference>
<name>A0ABW8LW33_9ACTN</name>
<protein>
    <submittedName>
        <fullName evidence="3">Aldo/keto reductase</fullName>
    </submittedName>
</protein>
<dbReference type="RefSeq" id="WP_358631771.1">
    <property type="nucleotide sequence ID" value="NZ_JBFAEV010000003.1"/>
</dbReference>
<sequence length="343" mass="37616">MRYRLLGRTGLRVSEAFLGTMTFGEEWGWGASAEECRKMFTAYAEAGGNVIDTANRYTEGSSERIVGELLGAERDRFVLSTKYTLTMDGTDPNAAGNHRKNLARSVEASLRRLGTDYIDLLWVHIWDPNTPIEETMRALDDLVRAGKVLYVGISDAPAWLISRANTIAEFRGWTPFAGLQLPYSLVKRDIERELLPMAQALELSVAAWSPLAGGVLSGKFTRPGADGPSRVDRGTVSERDLEIARTVDAVADELGVSSSQVAIAWTRAHHPWIHPILGARNLAQLTDNLSAIDLALPEDAVARLDEAGAIDLGFPMEFILDTTTDFVYGPSGKQVDGRRSQPR</sequence>
<evidence type="ECO:0000256" key="1">
    <source>
        <dbReference type="ARBA" id="ARBA00023002"/>
    </source>
</evidence>
<dbReference type="InterPro" id="IPR050523">
    <property type="entry name" value="AKR_Detox_Biosynth"/>
</dbReference>
<reference evidence="3 4" key="1">
    <citation type="submission" date="2024-11" db="EMBL/GenBank/DDBJ databases">
        <title>The Natural Products Discovery Center: Release of the First 8490 Sequenced Strains for Exploring Actinobacteria Biosynthetic Diversity.</title>
        <authorList>
            <person name="Kalkreuter E."/>
            <person name="Kautsar S.A."/>
            <person name="Yang D."/>
            <person name="Bader C.D."/>
            <person name="Teijaro C.N."/>
            <person name="Fluegel L."/>
            <person name="Davis C.M."/>
            <person name="Simpson J.R."/>
            <person name="Lauterbach L."/>
            <person name="Steele A.D."/>
            <person name="Gui C."/>
            <person name="Meng S."/>
            <person name="Li G."/>
            <person name="Viehrig K."/>
            <person name="Ye F."/>
            <person name="Su P."/>
            <person name="Kiefer A.F."/>
            <person name="Nichols A."/>
            <person name="Cepeda A.J."/>
            <person name="Yan W."/>
            <person name="Fan B."/>
            <person name="Jiang Y."/>
            <person name="Adhikari A."/>
            <person name="Zheng C.-J."/>
            <person name="Schuster L."/>
            <person name="Cowan T.M."/>
            <person name="Smanski M.J."/>
            <person name="Chevrette M.G."/>
            <person name="De Carvalho L.P.S."/>
            <person name="Shen B."/>
        </authorList>
    </citation>
    <scope>NUCLEOTIDE SEQUENCE [LARGE SCALE GENOMIC DNA]</scope>
    <source>
        <strain evidence="3 4">NPDC020863</strain>
    </source>
</reference>
<keyword evidence="1" id="KW-0560">Oxidoreductase</keyword>
<organism evidence="3 4">
    <name type="scientific">Streptomyces milbemycinicus</name>
    <dbReference type="NCBI Taxonomy" id="476552"/>
    <lineage>
        <taxon>Bacteria</taxon>
        <taxon>Bacillati</taxon>
        <taxon>Actinomycetota</taxon>
        <taxon>Actinomycetes</taxon>
        <taxon>Kitasatosporales</taxon>
        <taxon>Streptomycetaceae</taxon>
        <taxon>Streptomyces</taxon>
    </lineage>
</organism>
<dbReference type="InterPro" id="IPR023210">
    <property type="entry name" value="NADP_OxRdtase_dom"/>
</dbReference>
<evidence type="ECO:0000313" key="4">
    <source>
        <dbReference type="Proteomes" id="UP001620295"/>
    </source>
</evidence>
<dbReference type="EMBL" id="JBJDQH010000010">
    <property type="protein sequence ID" value="MFK4269220.1"/>
    <property type="molecule type" value="Genomic_DNA"/>
</dbReference>
<dbReference type="SUPFAM" id="SSF51430">
    <property type="entry name" value="NAD(P)-linked oxidoreductase"/>
    <property type="match status" value="1"/>
</dbReference>